<accession>C7MHJ8</accession>
<feature type="compositionally biased region" description="Basic and acidic residues" evidence="1">
    <location>
        <begin position="10"/>
        <end position="21"/>
    </location>
</feature>
<name>C7MHJ8_BRAFD</name>
<feature type="transmembrane region" description="Helical" evidence="2">
    <location>
        <begin position="135"/>
        <end position="162"/>
    </location>
</feature>
<keyword evidence="2" id="KW-0472">Membrane</keyword>
<reference evidence="3 4" key="1">
    <citation type="journal article" date="2009" name="Stand. Genomic Sci.">
        <title>Complete genome sequence of Brachybacterium faecium type strain (Schefferle 6-10).</title>
        <authorList>
            <person name="Lapidus A."/>
            <person name="Pukall R."/>
            <person name="Labuttii K."/>
            <person name="Copeland A."/>
            <person name="Del Rio T.G."/>
            <person name="Nolan M."/>
            <person name="Chen F."/>
            <person name="Lucas S."/>
            <person name="Tice H."/>
            <person name="Cheng J.F."/>
            <person name="Bruce D."/>
            <person name="Goodwin L."/>
            <person name="Pitluck S."/>
            <person name="Rohde M."/>
            <person name="Goker M."/>
            <person name="Pati A."/>
            <person name="Ivanova N."/>
            <person name="Mavrommatis K."/>
            <person name="Chen A."/>
            <person name="Palaniappan K."/>
            <person name="D'haeseleer P."/>
            <person name="Chain P."/>
            <person name="Bristow J."/>
            <person name="Eisen J.A."/>
            <person name="Markowitz V."/>
            <person name="Hugenholtz P."/>
            <person name="Kyrpides N.C."/>
            <person name="Klenk H.P."/>
        </authorList>
    </citation>
    <scope>NUCLEOTIDE SEQUENCE [LARGE SCALE GENOMIC DNA]</scope>
    <source>
        <strain evidence="4">ATCC 43885 / DSM 4810 / JCM 11609 / LMG 19847 / NBRC 14762 / NCIMB 9860 / 6-10</strain>
    </source>
</reference>
<dbReference type="KEGG" id="bfa:Bfae_05410"/>
<gene>
    <name evidence="3" type="ordered locus">Bfae_05410</name>
</gene>
<keyword evidence="2" id="KW-1133">Transmembrane helix</keyword>
<dbReference type="EMBL" id="CP001643">
    <property type="protein sequence ID" value="ACU84407.1"/>
    <property type="molecule type" value="Genomic_DNA"/>
</dbReference>
<evidence type="ECO:0000313" key="4">
    <source>
        <dbReference type="Proteomes" id="UP000001919"/>
    </source>
</evidence>
<organism evidence="3 4">
    <name type="scientific">Brachybacterium faecium (strain ATCC 43885 / DSM 4810 / JCM 11609 / LMG 19847 / NBRC 14762 / NCIMB 9860 / 6-10)</name>
    <dbReference type="NCBI Taxonomy" id="446465"/>
    <lineage>
        <taxon>Bacteria</taxon>
        <taxon>Bacillati</taxon>
        <taxon>Actinomycetota</taxon>
        <taxon>Actinomycetes</taxon>
        <taxon>Micrococcales</taxon>
        <taxon>Dermabacteraceae</taxon>
        <taxon>Brachybacterium</taxon>
    </lineage>
</organism>
<dbReference type="Proteomes" id="UP000001919">
    <property type="component" value="Chromosome"/>
</dbReference>
<dbReference type="AlphaFoldDB" id="C7MHJ8"/>
<evidence type="ECO:0000256" key="2">
    <source>
        <dbReference type="SAM" id="Phobius"/>
    </source>
</evidence>
<dbReference type="HOGENOM" id="CLU_1567693_0_0_11"/>
<dbReference type="OrthoDB" id="4184144at2"/>
<feature type="region of interest" description="Disordered" evidence="1">
    <location>
        <begin position="1"/>
        <end position="21"/>
    </location>
</feature>
<keyword evidence="4" id="KW-1185">Reference proteome</keyword>
<evidence type="ECO:0000256" key="1">
    <source>
        <dbReference type="SAM" id="MobiDB-lite"/>
    </source>
</evidence>
<keyword evidence="2" id="KW-0812">Transmembrane</keyword>
<sequence length="170" mass="18543">MDQPDEQASDEQKELEEKLGLESIRELPVEKLPMFLQELPSMSKEAAAAVVASLPDFEGLVKGSLDRVQAGANSVLKANWKSQKKVHSSFAEYRRMIDRELEKGPLELDDRLRLLGLVKEAIELEAKMNEKHQSFALATVKTVAMAGAAVGVVVVASAAALISNQTDNKA</sequence>
<proteinExistence type="predicted"/>
<evidence type="ECO:0000313" key="3">
    <source>
        <dbReference type="EMBL" id="ACU84407.1"/>
    </source>
</evidence>
<protein>
    <submittedName>
        <fullName evidence="3">Uncharacterized protein</fullName>
    </submittedName>
</protein>